<dbReference type="Pfam" id="PF02182">
    <property type="entry name" value="SAD_SRA"/>
    <property type="match status" value="1"/>
</dbReference>
<dbReference type="Gene3D" id="2.170.270.10">
    <property type="entry name" value="SET domain"/>
    <property type="match status" value="1"/>
</dbReference>
<protein>
    <submittedName>
        <fullName evidence="8">Histone-lysine N-methyltransferase- H3 lysine-9 specific SUVH6</fullName>
    </submittedName>
</protein>
<dbReference type="SMART" id="SM00466">
    <property type="entry name" value="SRA"/>
    <property type="match status" value="1"/>
</dbReference>
<evidence type="ECO:0000256" key="3">
    <source>
        <dbReference type="ARBA" id="ARBA00023242"/>
    </source>
</evidence>
<dbReference type="InterPro" id="IPR046341">
    <property type="entry name" value="SET_dom_sf"/>
</dbReference>
<evidence type="ECO:0000259" key="6">
    <source>
        <dbReference type="PROSITE" id="PS50867"/>
    </source>
</evidence>
<dbReference type="GO" id="GO:0005694">
    <property type="term" value="C:chromosome"/>
    <property type="evidence" value="ECO:0007669"/>
    <property type="project" value="UniProtKB-SubCell"/>
</dbReference>
<dbReference type="Pfam" id="PF00856">
    <property type="entry name" value="SET"/>
    <property type="match status" value="1"/>
</dbReference>
<evidence type="ECO:0000256" key="4">
    <source>
        <dbReference type="PROSITE-ProRule" id="PRU00358"/>
    </source>
</evidence>
<dbReference type="SUPFAM" id="SSF88697">
    <property type="entry name" value="PUA domain-like"/>
    <property type="match status" value="1"/>
</dbReference>
<dbReference type="AlphaFoldDB" id="A0A9N7MM14"/>
<feature type="domain" description="Pre-SET" evidence="6">
    <location>
        <begin position="308"/>
        <end position="368"/>
    </location>
</feature>
<evidence type="ECO:0000313" key="9">
    <source>
        <dbReference type="Proteomes" id="UP001153555"/>
    </source>
</evidence>
<dbReference type="PANTHER" id="PTHR45660:SF46">
    <property type="entry name" value="HISTONE-LYSINE N-METHYLTRANSFERASE, H3 LYSINE-9 SPECIFIC SUVH6"/>
    <property type="match status" value="1"/>
</dbReference>
<dbReference type="SMART" id="SM00317">
    <property type="entry name" value="SET"/>
    <property type="match status" value="1"/>
</dbReference>
<accession>A0A9N7MM14</accession>
<dbReference type="InterPro" id="IPR001214">
    <property type="entry name" value="SET_dom"/>
</dbReference>
<keyword evidence="2" id="KW-0158">Chromosome</keyword>
<organism evidence="8 9">
    <name type="scientific">Striga hermonthica</name>
    <name type="common">Purple witchweed</name>
    <name type="synonym">Buchnera hermonthica</name>
    <dbReference type="NCBI Taxonomy" id="68872"/>
    <lineage>
        <taxon>Eukaryota</taxon>
        <taxon>Viridiplantae</taxon>
        <taxon>Streptophyta</taxon>
        <taxon>Embryophyta</taxon>
        <taxon>Tracheophyta</taxon>
        <taxon>Spermatophyta</taxon>
        <taxon>Magnoliopsida</taxon>
        <taxon>eudicotyledons</taxon>
        <taxon>Gunneridae</taxon>
        <taxon>Pentapetalae</taxon>
        <taxon>asterids</taxon>
        <taxon>lamiids</taxon>
        <taxon>Lamiales</taxon>
        <taxon>Orobanchaceae</taxon>
        <taxon>Buchnereae</taxon>
        <taxon>Striga</taxon>
    </lineage>
</organism>
<dbReference type="PROSITE" id="PS51015">
    <property type="entry name" value="YDG"/>
    <property type="match status" value="1"/>
</dbReference>
<dbReference type="InterPro" id="IPR015947">
    <property type="entry name" value="PUA-like_sf"/>
</dbReference>
<dbReference type="Proteomes" id="UP001153555">
    <property type="component" value="Unassembled WGS sequence"/>
</dbReference>
<dbReference type="SUPFAM" id="SSF82199">
    <property type="entry name" value="SET domain"/>
    <property type="match status" value="1"/>
</dbReference>
<proteinExistence type="predicted"/>
<dbReference type="InterPro" id="IPR007728">
    <property type="entry name" value="Pre-SET_dom"/>
</dbReference>
<dbReference type="GO" id="GO:0008270">
    <property type="term" value="F:zinc ion binding"/>
    <property type="evidence" value="ECO:0007669"/>
    <property type="project" value="InterPro"/>
</dbReference>
<dbReference type="Gene3D" id="2.30.280.10">
    <property type="entry name" value="SRA-YDG"/>
    <property type="match status" value="1"/>
</dbReference>
<evidence type="ECO:0000259" key="5">
    <source>
        <dbReference type="PROSITE" id="PS50280"/>
    </source>
</evidence>
<dbReference type="InterPro" id="IPR036987">
    <property type="entry name" value="SRA-YDG_sf"/>
</dbReference>
<evidence type="ECO:0000256" key="1">
    <source>
        <dbReference type="ARBA" id="ARBA00004286"/>
    </source>
</evidence>
<dbReference type="PROSITE" id="PS50280">
    <property type="entry name" value="SET"/>
    <property type="match status" value="1"/>
</dbReference>
<comment type="subcellular location">
    <subcellularLocation>
        <location evidence="1">Chromosome</location>
    </subcellularLocation>
    <subcellularLocation>
        <location evidence="4">Nucleus</location>
    </subcellularLocation>
</comment>
<dbReference type="OrthoDB" id="5792673at2759"/>
<feature type="domain" description="SET" evidence="5">
    <location>
        <begin position="371"/>
        <end position="499"/>
    </location>
</feature>
<evidence type="ECO:0000259" key="7">
    <source>
        <dbReference type="PROSITE" id="PS51015"/>
    </source>
</evidence>
<keyword evidence="3 4" id="KW-0539">Nucleus</keyword>
<dbReference type="EMBL" id="CACSLK010007779">
    <property type="protein sequence ID" value="CAA0810985.1"/>
    <property type="molecule type" value="Genomic_DNA"/>
</dbReference>
<dbReference type="GO" id="GO:0042054">
    <property type="term" value="F:histone methyltransferase activity"/>
    <property type="evidence" value="ECO:0007669"/>
    <property type="project" value="InterPro"/>
</dbReference>
<dbReference type="GO" id="GO:0003690">
    <property type="term" value="F:double-stranded DNA binding"/>
    <property type="evidence" value="ECO:0007669"/>
    <property type="project" value="TreeGrafter"/>
</dbReference>
<feature type="domain" description="YDG" evidence="7">
    <location>
        <begin position="95"/>
        <end position="237"/>
    </location>
</feature>
<dbReference type="PANTHER" id="PTHR45660">
    <property type="entry name" value="HISTONE-LYSINE N-METHYLTRANSFERASE SETMAR"/>
    <property type="match status" value="1"/>
</dbReference>
<name>A0A9N7MM14_STRHE</name>
<sequence length="505" mass="56580">MFGNQPLKHESSSHGIKRSFEVANSSTVSRDNMAMVERNRVKETLKLFQDLYNKLVHECKGNPKQEGHCTKRFDMEAANCLKKGGKWILPANPFGNIPGIKTGDKFHYRAELVIVGLHLQYIAGIAYVTLNGKKIATSVVNSGRYENEAKTEDVLIYSGQGGSTKLGSSVSSDQELKLGNLALVNSKEVKYPVRVIQKVTRVNRDVEFVYDGLYVVNKYWQERGHNRKLVFKFELHRLTNQEKVCNMNGGGLKKKLRGRECCVVHDISQGKEKMAVRAMNGLDGEKPKNFGYATENMYPEWFLKIGRGGCDCTDGCSNLGQCGCVLRNGGEIAYNEKGGLVKQKGVIYECGPSCKCPPSCMNRVSQLGPRYQLEVYKTESRGWHVRSRSFISSGNFVCEFVGKLIHQDKETSKVAGGLPSFLISKSRNSNEGRSDESETRFLIDASTVGNVARFISYSSSPNLVVQRVLYDHDDERMPHVMFFAAKSIPPLHEITCDYDQKLTMD</sequence>
<keyword evidence="9" id="KW-1185">Reference proteome</keyword>
<dbReference type="GO" id="GO:0005634">
    <property type="term" value="C:nucleus"/>
    <property type="evidence" value="ECO:0007669"/>
    <property type="project" value="UniProtKB-SubCell"/>
</dbReference>
<dbReference type="InterPro" id="IPR003105">
    <property type="entry name" value="SRA_YDG"/>
</dbReference>
<evidence type="ECO:0000256" key="2">
    <source>
        <dbReference type="ARBA" id="ARBA00022454"/>
    </source>
</evidence>
<dbReference type="SMART" id="SM00468">
    <property type="entry name" value="PreSET"/>
    <property type="match status" value="1"/>
</dbReference>
<gene>
    <name evidence="8" type="ORF">SHERM_00011</name>
</gene>
<evidence type="ECO:0000313" key="8">
    <source>
        <dbReference type="EMBL" id="CAA0810985.1"/>
    </source>
</evidence>
<dbReference type="InterPro" id="IPR051357">
    <property type="entry name" value="H3K9_HMTase_SUVAR3-9"/>
</dbReference>
<dbReference type="Pfam" id="PF05033">
    <property type="entry name" value="Pre-SET"/>
    <property type="match status" value="1"/>
</dbReference>
<comment type="caution">
    <text evidence="8">The sequence shown here is derived from an EMBL/GenBank/DDBJ whole genome shotgun (WGS) entry which is preliminary data.</text>
</comment>
<reference evidence="8" key="1">
    <citation type="submission" date="2019-12" db="EMBL/GenBank/DDBJ databases">
        <authorList>
            <person name="Scholes J."/>
        </authorList>
    </citation>
    <scope>NUCLEOTIDE SEQUENCE</scope>
</reference>
<dbReference type="PROSITE" id="PS50867">
    <property type="entry name" value="PRE_SET"/>
    <property type="match status" value="1"/>
</dbReference>